<accession>A0A5M8PZ77</accession>
<reference evidence="4 5" key="1">
    <citation type="submission" date="2019-09" db="EMBL/GenBank/DDBJ databases">
        <title>The hologenome of the rock-dwelling lichen Lasallia pustulata.</title>
        <authorList>
            <person name="Greshake Tzovaras B."/>
            <person name="Segers F."/>
            <person name="Bicker A."/>
            <person name="Dal Grande F."/>
            <person name="Otte J."/>
            <person name="Hankeln T."/>
            <person name="Schmitt I."/>
            <person name="Ebersberger I."/>
        </authorList>
    </citation>
    <scope>NUCLEOTIDE SEQUENCE [LARGE SCALE GENOMIC DNA]</scope>
    <source>
        <strain evidence="4">A1-1</strain>
    </source>
</reference>
<protein>
    <recommendedName>
        <fullName evidence="6">MARVEL domain-containing protein</fullName>
    </recommendedName>
</protein>
<evidence type="ECO:0000256" key="3">
    <source>
        <dbReference type="SAM" id="SignalP"/>
    </source>
</evidence>
<keyword evidence="2" id="KW-1133">Transmembrane helix</keyword>
<name>A0A5M8PZ77_9LECA</name>
<dbReference type="EMBL" id="VXIT01000003">
    <property type="protein sequence ID" value="KAA6413978.1"/>
    <property type="molecule type" value="Genomic_DNA"/>
</dbReference>
<feature type="chain" id="PRO_5024296080" description="MARVEL domain-containing protein" evidence="3">
    <location>
        <begin position="26"/>
        <end position="287"/>
    </location>
</feature>
<feature type="region of interest" description="Disordered" evidence="1">
    <location>
        <begin position="256"/>
        <end position="287"/>
    </location>
</feature>
<keyword evidence="2" id="KW-0812">Transmembrane</keyword>
<evidence type="ECO:0008006" key="6">
    <source>
        <dbReference type="Google" id="ProtNLM"/>
    </source>
</evidence>
<feature type="signal peptide" evidence="3">
    <location>
        <begin position="1"/>
        <end position="25"/>
    </location>
</feature>
<feature type="transmembrane region" description="Helical" evidence="2">
    <location>
        <begin position="89"/>
        <end position="110"/>
    </location>
</feature>
<feature type="transmembrane region" description="Helical" evidence="2">
    <location>
        <begin position="130"/>
        <end position="150"/>
    </location>
</feature>
<keyword evidence="2" id="KW-0472">Membrane</keyword>
<feature type="transmembrane region" description="Helical" evidence="2">
    <location>
        <begin position="223"/>
        <end position="245"/>
    </location>
</feature>
<keyword evidence="3" id="KW-0732">Signal</keyword>
<comment type="caution">
    <text evidence="4">The sequence shown here is derived from an EMBL/GenBank/DDBJ whole genome shotgun (WGS) entry which is preliminary data.</text>
</comment>
<dbReference type="OrthoDB" id="5279542at2759"/>
<evidence type="ECO:0000256" key="1">
    <source>
        <dbReference type="SAM" id="MobiDB-lite"/>
    </source>
</evidence>
<feature type="transmembrane region" description="Helical" evidence="2">
    <location>
        <begin position="162"/>
        <end position="189"/>
    </location>
</feature>
<gene>
    <name evidence="4" type="ORF">FRX48_02340</name>
</gene>
<evidence type="ECO:0000313" key="5">
    <source>
        <dbReference type="Proteomes" id="UP000324767"/>
    </source>
</evidence>
<evidence type="ECO:0000256" key="2">
    <source>
        <dbReference type="SAM" id="Phobius"/>
    </source>
</evidence>
<dbReference type="Proteomes" id="UP000324767">
    <property type="component" value="Unassembled WGS sequence"/>
</dbReference>
<evidence type="ECO:0000313" key="4">
    <source>
        <dbReference type="EMBL" id="KAA6413978.1"/>
    </source>
</evidence>
<proteinExistence type="predicted"/>
<organism evidence="4 5">
    <name type="scientific">Lasallia pustulata</name>
    <dbReference type="NCBI Taxonomy" id="136370"/>
    <lineage>
        <taxon>Eukaryota</taxon>
        <taxon>Fungi</taxon>
        <taxon>Dikarya</taxon>
        <taxon>Ascomycota</taxon>
        <taxon>Pezizomycotina</taxon>
        <taxon>Lecanoromycetes</taxon>
        <taxon>OSLEUM clade</taxon>
        <taxon>Umbilicariomycetidae</taxon>
        <taxon>Umbilicariales</taxon>
        <taxon>Umbilicariaceae</taxon>
        <taxon>Lasallia</taxon>
    </lineage>
</organism>
<dbReference type="AlphaFoldDB" id="A0A5M8PZ77"/>
<sequence length="287" mass="31826">MRVQASMVRYLLALHCGLLFPTLQATSYNLQAPSSSASHSFPRPFHSQIATTPLNYQAIASATLEMLLQAETRRNLYEGDPKWPVKLTLRAAATFFAFFGMILFAVATSLTNKNFINLSGGGDWTDGMTLAPITLSFLYNPIVISILLFVRRGRTIHPAWHVVMDLIIWGLCVPCIVFSVDGGLFWAWVPTQYSDDGTVNCDFYNWLSRPCLPVLYTIGGLEIAGIVFLFLIFVLHLTLFVFACIDTKKWRSAAKRAKSPEEHQAHQPPAYTPSAEGSGVMADSAVK</sequence>